<reference evidence="3" key="1">
    <citation type="submission" date="2022-04" db="EMBL/GenBank/DDBJ databases">
        <authorList>
            <person name="Liu G."/>
        </authorList>
    </citation>
    <scope>NUCLEOTIDE SEQUENCE</scope>
    <source>
        <strain evidence="3">RG22</strain>
    </source>
</reference>
<dbReference type="PROSITE" id="PS51371">
    <property type="entry name" value="CBS"/>
    <property type="match status" value="1"/>
</dbReference>
<evidence type="ECO:0000313" key="3">
    <source>
        <dbReference type="EMBL" id="UPU37437.1"/>
    </source>
</evidence>
<gene>
    <name evidence="3" type="ORF">M1B72_06945</name>
</gene>
<keyword evidence="1" id="KW-0129">CBS domain</keyword>
<evidence type="ECO:0000256" key="1">
    <source>
        <dbReference type="PROSITE-ProRule" id="PRU00703"/>
    </source>
</evidence>
<dbReference type="Pfam" id="PF00571">
    <property type="entry name" value="CBS"/>
    <property type="match status" value="2"/>
</dbReference>
<keyword evidence="4" id="KW-1185">Reference proteome</keyword>
<sequence length="325" mass="37261">MPTQDLLDKIKEIKEAEKEFNISPRYLVNAFGFEKRTSGNRWFINRFLEEQQLETEPDYLNVWIDGEVTLRHKKKAKSKRTTDPIQRIKMIPAANREPVTVKKESSLAEATTLMRMHSYSQLPVISGPRQVIGYISWETIGNGAANGIVSDKVLPFTSKDIAILEYETPLLEAIRVVVAKEFAVVLKEDKSISGIVTLADVSHQFMSIAEPFLLLEEIENHVRQVLHGKLLVEEIVKHCAPNDPARKITHIDDLTFGEYVRIFEHPELWKKINLNVDKILFVKQLDKVREIRNEIMHFEPEGITGVQLSDLQNMSKFMIAISTQS</sequence>
<evidence type="ECO:0000259" key="2">
    <source>
        <dbReference type="PROSITE" id="PS51371"/>
    </source>
</evidence>
<evidence type="ECO:0000313" key="4">
    <source>
        <dbReference type="Proteomes" id="UP000831485"/>
    </source>
</evidence>
<proteinExistence type="predicted"/>
<dbReference type="InterPro" id="IPR046342">
    <property type="entry name" value="CBS_dom_sf"/>
</dbReference>
<dbReference type="Proteomes" id="UP000831485">
    <property type="component" value="Chromosome"/>
</dbReference>
<organism evidence="3 4">
    <name type="scientific">Geomonas paludis</name>
    <dbReference type="NCBI Taxonomy" id="2740185"/>
    <lineage>
        <taxon>Bacteria</taxon>
        <taxon>Pseudomonadati</taxon>
        <taxon>Thermodesulfobacteriota</taxon>
        <taxon>Desulfuromonadia</taxon>
        <taxon>Geobacterales</taxon>
        <taxon>Geobacteraceae</taxon>
        <taxon>Geomonas</taxon>
    </lineage>
</organism>
<name>A0ABY4LHU7_9BACT</name>
<dbReference type="SUPFAM" id="SSF54631">
    <property type="entry name" value="CBS-domain pair"/>
    <property type="match status" value="1"/>
</dbReference>
<feature type="domain" description="CBS" evidence="2">
    <location>
        <begin position="90"/>
        <end position="152"/>
    </location>
</feature>
<protein>
    <submittedName>
        <fullName evidence="3">CBS domain-containing protein</fullName>
    </submittedName>
</protein>
<dbReference type="Gene3D" id="3.10.580.10">
    <property type="entry name" value="CBS-domain"/>
    <property type="match status" value="1"/>
</dbReference>
<dbReference type="EMBL" id="CP096574">
    <property type="protein sequence ID" value="UPU37437.1"/>
    <property type="molecule type" value="Genomic_DNA"/>
</dbReference>
<accession>A0ABY4LHU7</accession>
<dbReference type="RefSeq" id="WP_248647041.1">
    <property type="nucleotide sequence ID" value="NZ_CP096574.1"/>
</dbReference>
<dbReference type="InterPro" id="IPR000644">
    <property type="entry name" value="CBS_dom"/>
</dbReference>